<feature type="binding site" evidence="3">
    <location>
        <position position="104"/>
    </location>
    <ligand>
        <name>Zn(2+)</name>
        <dbReference type="ChEBI" id="CHEBI:29105"/>
        <label>2</label>
    </ligand>
</feature>
<keyword evidence="3" id="KW-0862">Zinc</keyword>
<dbReference type="SUPFAM" id="SSF51569">
    <property type="entry name" value="Aldolase"/>
    <property type="match status" value="1"/>
</dbReference>
<comment type="caution">
    <text evidence="4">The sequence shown here is derived from an EMBL/GenBank/DDBJ whole genome shotgun (WGS) entry which is preliminary data.</text>
</comment>
<dbReference type="Pfam" id="PF01116">
    <property type="entry name" value="F_bP_aldolase"/>
    <property type="match status" value="1"/>
</dbReference>
<dbReference type="NCBIfam" id="TIGR00167">
    <property type="entry name" value="cbbA"/>
    <property type="match status" value="1"/>
</dbReference>
<dbReference type="PANTHER" id="PTHR30304:SF0">
    <property type="entry name" value="D-TAGATOSE-1,6-BISPHOSPHATE ALDOLASE SUBUNIT GATY-RELATED"/>
    <property type="match status" value="1"/>
</dbReference>
<dbReference type="GO" id="GO:0016832">
    <property type="term" value="F:aldehyde-lyase activity"/>
    <property type="evidence" value="ECO:0007669"/>
    <property type="project" value="InterPro"/>
</dbReference>
<dbReference type="Proteomes" id="UP000195781">
    <property type="component" value="Unassembled WGS sequence"/>
</dbReference>
<keyword evidence="3" id="KW-0479">Metal-binding</keyword>
<organism evidence="4 5">
    <name type="scientific">[Collinsella] massiliensis</name>
    <dbReference type="NCBI Taxonomy" id="1232426"/>
    <lineage>
        <taxon>Bacteria</taxon>
        <taxon>Bacillati</taxon>
        <taxon>Actinomycetota</taxon>
        <taxon>Coriobacteriia</taxon>
        <taxon>Coriobacteriales</taxon>
        <taxon>Coriobacteriaceae</taxon>
        <taxon>Enorma</taxon>
    </lineage>
</organism>
<feature type="binding site" evidence="3">
    <location>
        <position position="178"/>
    </location>
    <ligand>
        <name>Zn(2+)</name>
        <dbReference type="ChEBI" id="CHEBI:29105"/>
        <label>1</label>
        <note>catalytic</note>
    </ligand>
</feature>
<feature type="binding site" evidence="3">
    <location>
        <position position="208"/>
    </location>
    <ligand>
        <name>Zn(2+)</name>
        <dbReference type="ChEBI" id="CHEBI:29105"/>
        <label>1</label>
        <note>catalytic</note>
    </ligand>
</feature>
<accession>A0A1Y3XXL0</accession>
<evidence type="ECO:0000313" key="4">
    <source>
        <dbReference type="EMBL" id="OUN86770.1"/>
    </source>
</evidence>
<feature type="binding site" evidence="3">
    <location>
        <position position="134"/>
    </location>
    <ligand>
        <name>Zn(2+)</name>
        <dbReference type="ChEBI" id="CHEBI:29105"/>
        <label>2</label>
    </ligand>
</feature>
<proteinExistence type="predicted"/>
<evidence type="ECO:0000256" key="2">
    <source>
        <dbReference type="PIRSR" id="PIRSR001359-2"/>
    </source>
</evidence>
<name>A0A1Y3XXL0_9ACTN</name>
<dbReference type="InterPro" id="IPR013785">
    <property type="entry name" value="Aldolase_TIM"/>
</dbReference>
<evidence type="ECO:0000313" key="5">
    <source>
        <dbReference type="Proteomes" id="UP000195781"/>
    </source>
</evidence>
<feature type="active site" description="Proton donor" evidence="1">
    <location>
        <position position="82"/>
    </location>
</feature>
<comment type="cofactor">
    <cofactor evidence="3">
        <name>Zn(2+)</name>
        <dbReference type="ChEBI" id="CHEBI:29105"/>
    </cofactor>
    <text evidence="3">Binds 2 Zn(2+) ions per subunit. One is catalytic and the other provides a structural contribution.</text>
</comment>
<feature type="binding site" evidence="2">
    <location>
        <position position="179"/>
    </location>
    <ligand>
        <name>dihydroxyacetone phosphate</name>
        <dbReference type="ChEBI" id="CHEBI:57642"/>
    </ligand>
</feature>
<dbReference type="InterPro" id="IPR000771">
    <property type="entry name" value="FBA_II"/>
</dbReference>
<dbReference type="EMBL" id="NFIE01000019">
    <property type="protein sequence ID" value="OUN86770.1"/>
    <property type="molecule type" value="Genomic_DNA"/>
</dbReference>
<dbReference type="PIRSF" id="PIRSF001359">
    <property type="entry name" value="F_bP_aldolase_II"/>
    <property type="match status" value="1"/>
</dbReference>
<evidence type="ECO:0000256" key="3">
    <source>
        <dbReference type="PIRSR" id="PIRSR001359-3"/>
    </source>
</evidence>
<keyword evidence="5" id="KW-1185">Reference proteome</keyword>
<dbReference type="AlphaFoldDB" id="A0A1Y3XXL0"/>
<dbReference type="GO" id="GO:0008270">
    <property type="term" value="F:zinc ion binding"/>
    <property type="evidence" value="ECO:0007669"/>
    <property type="project" value="InterPro"/>
</dbReference>
<dbReference type="OrthoDB" id="9803995at2"/>
<protein>
    <submittedName>
        <fullName evidence="4">Ketose-bisphosphate aldolase</fullName>
    </submittedName>
</protein>
<reference evidence="5" key="1">
    <citation type="submission" date="2017-04" db="EMBL/GenBank/DDBJ databases">
        <title>Function of individual gut microbiota members based on whole genome sequencing of pure cultures obtained from chicken caecum.</title>
        <authorList>
            <person name="Medvecky M."/>
            <person name="Cejkova D."/>
            <person name="Polansky O."/>
            <person name="Karasova D."/>
            <person name="Kubasova T."/>
            <person name="Cizek A."/>
            <person name="Rychlik I."/>
        </authorList>
    </citation>
    <scope>NUCLEOTIDE SEQUENCE [LARGE SCALE GENOMIC DNA]</scope>
    <source>
        <strain evidence="5">An5</strain>
    </source>
</reference>
<dbReference type="GO" id="GO:0005975">
    <property type="term" value="P:carbohydrate metabolic process"/>
    <property type="evidence" value="ECO:0007669"/>
    <property type="project" value="InterPro"/>
</dbReference>
<sequence>MLVTMKAILDHANEHNYGVMAVNSVNMEMVRAVITAAEEERSPIIVQMGVGQMSKLAHMEDIVPLVKVIAERATVPVALNLDHGGKLEDEIRAMQAGFTNVMIDASSLPYEENVARTKTVVALAHGMGISVEAELGHVGQAADGDGRTDDMYTNVEQAVKFVEETGVDALAVAIGTAHGKYPEGFVPKLDFERLAELKAALKMPLVLHGGSGSGEENLKKAVAGGINKINVATDAFAAAKAAVLAKLEEDPKADYLTMEMAAEAGVKQFVKDYIHTIGSNDRYTFEDVDNGSKE</sequence>
<dbReference type="Gene3D" id="3.20.20.70">
    <property type="entry name" value="Aldolase class I"/>
    <property type="match status" value="1"/>
</dbReference>
<feature type="binding site" evidence="2">
    <location>
        <begin position="209"/>
        <end position="211"/>
    </location>
    <ligand>
        <name>dihydroxyacetone phosphate</name>
        <dbReference type="ChEBI" id="CHEBI:57642"/>
    </ligand>
</feature>
<dbReference type="InterPro" id="IPR050246">
    <property type="entry name" value="Class_II_FBP_aldolase"/>
</dbReference>
<dbReference type="CDD" id="cd00947">
    <property type="entry name" value="TBP_aldolase_IIB"/>
    <property type="match status" value="1"/>
</dbReference>
<gene>
    <name evidence="4" type="ORF">B5G02_08175</name>
</gene>
<dbReference type="RefSeq" id="WP_019239886.1">
    <property type="nucleotide sequence ID" value="NZ_CABKRW010000042.1"/>
</dbReference>
<dbReference type="PANTHER" id="PTHR30304">
    <property type="entry name" value="D-TAGATOSE-1,6-BISPHOSPHATE ALDOLASE"/>
    <property type="match status" value="1"/>
</dbReference>
<feature type="binding site" evidence="3">
    <location>
        <position position="83"/>
    </location>
    <ligand>
        <name>Zn(2+)</name>
        <dbReference type="ChEBI" id="CHEBI:29105"/>
        <label>1</label>
        <note>catalytic</note>
    </ligand>
</feature>
<evidence type="ECO:0000256" key="1">
    <source>
        <dbReference type="PIRSR" id="PIRSR001359-1"/>
    </source>
</evidence>
<feature type="binding site" evidence="2">
    <location>
        <begin position="230"/>
        <end position="233"/>
    </location>
    <ligand>
        <name>dihydroxyacetone phosphate</name>
        <dbReference type="ChEBI" id="CHEBI:57642"/>
    </ligand>
</feature>